<keyword evidence="6" id="KW-0206">Cytoskeleton</keyword>
<name>A0AAV6Z3R1_ENGPU</name>
<dbReference type="GO" id="GO:0007051">
    <property type="term" value="P:spindle organization"/>
    <property type="evidence" value="ECO:0007669"/>
    <property type="project" value="InterPro"/>
</dbReference>
<accession>A0AAV6Z3R1</accession>
<keyword evidence="7" id="KW-0966">Cell projection</keyword>
<dbReference type="GO" id="GO:0005813">
    <property type="term" value="C:centrosome"/>
    <property type="evidence" value="ECO:0007669"/>
    <property type="project" value="UniProtKB-SubCell"/>
</dbReference>
<proteinExistence type="inferred from homology"/>
<evidence type="ECO:0000256" key="10">
    <source>
        <dbReference type="SAM" id="MobiDB-lite"/>
    </source>
</evidence>
<keyword evidence="5" id="KW-0963">Cytoplasm</keyword>
<evidence type="ECO:0000313" key="11">
    <source>
        <dbReference type="EMBL" id="KAG8543003.1"/>
    </source>
</evidence>
<evidence type="ECO:0000256" key="5">
    <source>
        <dbReference type="ARBA" id="ARBA00022490"/>
    </source>
</evidence>
<dbReference type="Proteomes" id="UP000824782">
    <property type="component" value="Unassembled WGS sequence"/>
</dbReference>
<dbReference type="AlphaFoldDB" id="A0AAV6Z3R1"/>
<dbReference type="EMBL" id="WNYA01004080">
    <property type="protein sequence ID" value="KAG8543003.1"/>
    <property type="molecule type" value="Genomic_DNA"/>
</dbReference>
<reference evidence="11" key="1">
    <citation type="thesis" date="2020" institute="ProQuest LLC" country="789 East Eisenhower Parkway, Ann Arbor, MI, USA">
        <title>Comparative Genomics and Chromosome Evolution.</title>
        <authorList>
            <person name="Mudd A.B."/>
        </authorList>
    </citation>
    <scope>NUCLEOTIDE SEQUENCE</scope>
    <source>
        <strain evidence="11">237g6f4</strain>
        <tissue evidence="11">Blood</tissue>
    </source>
</reference>
<sequence length="91" mass="10107">LTRDNDKKDFGGILRNKQSSEGSLSLSDPSPIHRKEKATTAATNLMFNKGPNNIKSKAFWGESEDSSSDIEAILRPQANQVEADDFDDFFD</sequence>
<protein>
    <recommendedName>
        <fullName evidence="4">Centrosomal protein kizuna</fullName>
    </recommendedName>
    <alternativeName>
        <fullName evidence="9">Polo-like kinase 1 substrate 1</fullName>
    </alternativeName>
</protein>
<evidence type="ECO:0000256" key="8">
    <source>
        <dbReference type="ARBA" id="ARBA00024919"/>
    </source>
</evidence>
<comment type="subcellular location">
    <subcellularLocation>
        <location evidence="1">Cytoplasm</location>
        <location evidence="1">Cytoskeleton</location>
        <location evidence="1">Cilium basal body</location>
    </subcellularLocation>
    <subcellularLocation>
        <location evidence="2">Cytoplasm</location>
        <location evidence="2">Cytoskeleton</location>
        <location evidence="2">Microtubule organizing center</location>
        <location evidence="2">Centrosome</location>
    </subcellularLocation>
</comment>
<keyword evidence="12" id="KW-1185">Reference proteome</keyword>
<feature type="region of interest" description="Disordered" evidence="10">
    <location>
        <begin position="1"/>
        <end position="33"/>
    </location>
</feature>
<gene>
    <name evidence="11" type="ORF">GDO81_025611</name>
</gene>
<dbReference type="PANTHER" id="PTHR16299:SF2">
    <property type="entry name" value="CENTROSOMAL PROTEIN KIZUNA"/>
    <property type="match status" value="1"/>
</dbReference>
<evidence type="ECO:0000256" key="3">
    <source>
        <dbReference type="ARBA" id="ARBA00010767"/>
    </source>
</evidence>
<comment type="caution">
    <text evidence="11">The sequence shown here is derived from an EMBL/GenBank/DDBJ whole genome shotgun (WGS) entry which is preliminary data.</text>
</comment>
<evidence type="ECO:0000256" key="1">
    <source>
        <dbReference type="ARBA" id="ARBA00004120"/>
    </source>
</evidence>
<evidence type="ECO:0000256" key="9">
    <source>
        <dbReference type="ARBA" id="ARBA00031153"/>
    </source>
</evidence>
<feature type="compositionally biased region" description="Low complexity" evidence="10">
    <location>
        <begin position="19"/>
        <end position="30"/>
    </location>
</feature>
<organism evidence="11 12">
    <name type="scientific">Engystomops pustulosus</name>
    <name type="common">Tungara frog</name>
    <name type="synonym">Physalaemus pustulosus</name>
    <dbReference type="NCBI Taxonomy" id="76066"/>
    <lineage>
        <taxon>Eukaryota</taxon>
        <taxon>Metazoa</taxon>
        <taxon>Chordata</taxon>
        <taxon>Craniata</taxon>
        <taxon>Vertebrata</taxon>
        <taxon>Euteleostomi</taxon>
        <taxon>Amphibia</taxon>
        <taxon>Batrachia</taxon>
        <taxon>Anura</taxon>
        <taxon>Neobatrachia</taxon>
        <taxon>Hyloidea</taxon>
        <taxon>Leptodactylidae</taxon>
        <taxon>Leiuperinae</taxon>
        <taxon>Engystomops</taxon>
    </lineage>
</organism>
<comment type="similarity">
    <text evidence="3">Belongs to the kizuna family.</text>
</comment>
<dbReference type="PANTHER" id="PTHR16299">
    <property type="entry name" value="CENTROSOMAL PROTEIN KIZUNA"/>
    <property type="match status" value="1"/>
</dbReference>
<feature type="compositionally biased region" description="Basic and acidic residues" evidence="10">
    <location>
        <begin position="1"/>
        <end position="10"/>
    </location>
</feature>
<feature type="non-terminal residue" evidence="11">
    <location>
        <position position="1"/>
    </location>
</feature>
<evidence type="ECO:0000256" key="2">
    <source>
        <dbReference type="ARBA" id="ARBA00004300"/>
    </source>
</evidence>
<dbReference type="InterPro" id="IPR026742">
    <property type="entry name" value="Centrosomal_kizuma"/>
</dbReference>
<evidence type="ECO:0000256" key="4">
    <source>
        <dbReference type="ARBA" id="ARBA00013872"/>
    </source>
</evidence>
<evidence type="ECO:0000256" key="6">
    <source>
        <dbReference type="ARBA" id="ARBA00023212"/>
    </source>
</evidence>
<comment type="function">
    <text evidence="8">Centrosomal protein required for establishing a robust mitotic centrosome architecture that can endure the forces that converge on the centrosomes during spindle formation. Required for stabilizing the expanded pericentriolar material around the centriole.</text>
</comment>
<evidence type="ECO:0000313" key="12">
    <source>
        <dbReference type="Proteomes" id="UP000824782"/>
    </source>
</evidence>
<evidence type="ECO:0000256" key="7">
    <source>
        <dbReference type="ARBA" id="ARBA00023273"/>
    </source>
</evidence>